<sequence>MTKTSKSPVIPSPIASPVITPFLSVFPEGGEAGATVGWESTGRRVTGTKTVSKGWMLLPFKSVMEFACTPNNEATVEMLSEGWKTYEMR</sequence>
<keyword evidence="2" id="KW-1185">Reference proteome</keyword>
<evidence type="ECO:0000313" key="1">
    <source>
        <dbReference type="EMBL" id="TQD83569.1"/>
    </source>
</evidence>
<proteinExistence type="predicted"/>
<dbReference type="AlphaFoldDB" id="A0A540LB42"/>
<organism evidence="1 2">
    <name type="scientific">Malus baccata</name>
    <name type="common">Siberian crab apple</name>
    <name type="synonym">Pyrus baccata</name>
    <dbReference type="NCBI Taxonomy" id="106549"/>
    <lineage>
        <taxon>Eukaryota</taxon>
        <taxon>Viridiplantae</taxon>
        <taxon>Streptophyta</taxon>
        <taxon>Embryophyta</taxon>
        <taxon>Tracheophyta</taxon>
        <taxon>Spermatophyta</taxon>
        <taxon>Magnoliopsida</taxon>
        <taxon>eudicotyledons</taxon>
        <taxon>Gunneridae</taxon>
        <taxon>Pentapetalae</taxon>
        <taxon>rosids</taxon>
        <taxon>fabids</taxon>
        <taxon>Rosales</taxon>
        <taxon>Rosaceae</taxon>
        <taxon>Amygdaloideae</taxon>
        <taxon>Maleae</taxon>
        <taxon>Malus</taxon>
    </lineage>
</organism>
<accession>A0A540LB42</accession>
<dbReference type="Proteomes" id="UP000315295">
    <property type="component" value="Unassembled WGS sequence"/>
</dbReference>
<reference evidence="1 2" key="1">
    <citation type="journal article" date="2019" name="G3 (Bethesda)">
        <title>Sequencing of a Wild Apple (Malus baccata) Genome Unravels the Differences Between Cultivated and Wild Apple Species Regarding Disease Resistance and Cold Tolerance.</title>
        <authorList>
            <person name="Chen X."/>
        </authorList>
    </citation>
    <scope>NUCLEOTIDE SEQUENCE [LARGE SCALE GENOMIC DNA]</scope>
    <source>
        <strain evidence="2">cv. Shandingzi</strain>
        <tissue evidence="1">Leaves</tissue>
    </source>
</reference>
<dbReference type="EMBL" id="VIEB01000673">
    <property type="protein sequence ID" value="TQD83569.1"/>
    <property type="molecule type" value="Genomic_DNA"/>
</dbReference>
<evidence type="ECO:0000313" key="2">
    <source>
        <dbReference type="Proteomes" id="UP000315295"/>
    </source>
</evidence>
<name>A0A540LB42_MALBA</name>
<gene>
    <name evidence="1" type="ORF">C1H46_030876</name>
</gene>
<protein>
    <submittedName>
        <fullName evidence="1">Uncharacterized protein</fullName>
    </submittedName>
</protein>
<comment type="caution">
    <text evidence="1">The sequence shown here is derived from an EMBL/GenBank/DDBJ whole genome shotgun (WGS) entry which is preliminary data.</text>
</comment>